<keyword evidence="6 7" id="KW-0472">Membrane</keyword>
<evidence type="ECO:0000256" key="6">
    <source>
        <dbReference type="ARBA" id="ARBA00023136"/>
    </source>
</evidence>
<reference evidence="9 10" key="1">
    <citation type="submission" date="2017-05" db="EMBL/GenBank/DDBJ databases">
        <authorList>
            <person name="Song R."/>
            <person name="Chenine A.L."/>
            <person name="Ruprecht R.M."/>
        </authorList>
    </citation>
    <scope>NUCLEOTIDE SEQUENCE [LARGE SCALE GENOMIC DNA]</scope>
    <source>
        <strain evidence="9 10">DSM 26136</strain>
    </source>
</reference>
<evidence type="ECO:0000256" key="2">
    <source>
        <dbReference type="ARBA" id="ARBA00008193"/>
    </source>
</evidence>
<evidence type="ECO:0000256" key="5">
    <source>
        <dbReference type="ARBA" id="ARBA00022989"/>
    </source>
</evidence>
<organism evidence="9 10">
    <name type="scientific">Comamonas serinivorans</name>
    <dbReference type="NCBI Taxonomy" id="1082851"/>
    <lineage>
        <taxon>Bacteria</taxon>
        <taxon>Pseudomonadati</taxon>
        <taxon>Pseudomonadota</taxon>
        <taxon>Betaproteobacteria</taxon>
        <taxon>Burkholderiales</taxon>
        <taxon>Comamonadaceae</taxon>
        <taxon>Comamonas</taxon>
    </lineage>
</organism>
<feature type="domain" description="Glycine transporter" evidence="8">
    <location>
        <begin position="111"/>
        <end position="185"/>
    </location>
</feature>
<proteinExistence type="inferred from homology"/>
<feature type="transmembrane region" description="Helical" evidence="7">
    <location>
        <begin position="135"/>
        <end position="157"/>
    </location>
</feature>
<dbReference type="KEGG" id="cser:CCO03_05715"/>
<dbReference type="Pfam" id="PF03458">
    <property type="entry name" value="Gly_transporter"/>
    <property type="match status" value="2"/>
</dbReference>
<keyword evidence="3" id="KW-1003">Cell membrane</keyword>
<protein>
    <recommendedName>
        <fullName evidence="8">Glycine transporter domain-containing protein</fullName>
    </recommendedName>
</protein>
<evidence type="ECO:0000256" key="3">
    <source>
        <dbReference type="ARBA" id="ARBA00022475"/>
    </source>
</evidence>
<evidence type="ECO:0000256" key="1">
    <source>
        <dbReference type="ARBA" id="ARBA00004651"/>
    </source>
</evidence>
<dbReference type="RefSeq" id="WP_087278421.1">
    <property type="nucleotide sequence ID" value="NZ_CP021455.1"/>
</dbReference>
<evidence type="ECO:0000313" key="9">
    <source>
        <dbReference type="EMBL" id="ARU04244.1"/>
    </source>
</evidence>
<evidence type="ECO:0000313" key="10">
    <source>
        <dbReference type="Proteomes" id="UP000196138"/>
    </source>
</evidence>
<dbReference type="Proteomes" id="UP000196138">
    <property type="component" value="Chromosome"/>
</dbReference>
<feature type="transmembrane region" description="Helical" evidence="7">
    <location>
        <begin position="72"/>
        <end position="96"/>
    </location>
</feature>
<keyword evidence="10" id="KW-1185">Reference proteome</keyword>
<evidence type="ECO:0000256" key="4">
    <source>
        <dbReference type="ARBA" id="ARBA00022692"/>
    </source>
</evidence>
<dbReference type="PANTHER" id="PTHR30506:SF3">
    <property type="entry name" value="UPF0126 INNER MEMBRANE PROTEIN YADS-RELATED"/>
    <property type="match status" value="1"/>
</dbReference>
<evidence type="ECO:0000256" key="7">
    <source>
        <dbReference type="SAM" id="Phobius"/>
    </source>
</evidence>
<dbReference type="OrthoDB" id="9791874at2"/>
<evidence type="ECO:0000259" key="8">
    <source>
        <dbReference type="Pfam" id="PF03458"/>
    </source>
</evidence>
<feature type="domain" description="Glycine transporter" evidence="8">
    <location>
        <begin position="21"/>
        <end position="92"/>
    </location>
</feature>
<dbReference type="PANTHER" id="PTHR30506">
    <property type="entry name" value="INNER MEMBRANE PROTEIN"/>
    <property type="match status" value="1"/>
</dbReference>
<dbReference type="InterPro" id="IPR005115">
    <property type="entry name" value="Gly_transporter"/>
</dbReference>
<dbReference type="EMBL" id="CP021455">
    <property type="protein sequence ID" value="ARU04244.1"/>
    <property type="molecule type" value="Genomic_DNA"/>
</dbReference>
<feature type="transmembrane region" description="Helical" evidence="7">
    <location>
        <begin position="194"/>
        <end position="212"/>
    </location>
</feature>
<sequence length="222" mass="24695">MKLDAFTLNDLYTWGAQLRLLVEALATLAFALSGVLAGARKRLDVVGVCVVACLAAFGGGTVRDLLLDRRPFFWVAQHELLWLVLIVSVLSMRLLRLRGRHHGLTERAILWPDAVGLGLFTASGVHYALVAQMPLLVAALMGVITGMFGGVLRDMVCNEVPVSLRDHRPYALLSFLGGWIYIACQYLTDWAAWVAIFACVFTTVGLRMLALWRDWRLPDWRA</sequence>
<feature type="transmembrane region" description="Helical" evidence="7">
    <location>
        <begin position="169"/>
        <end position="188"/>
    </location>
</feature>
<feature type="transmembrane region" description="Helical" evidence="7">
    <location>
        <begin position="45"/>
        <end position="66"/>
    </location>
</feature>
<feature type="transmembrane region" description="Helical" evidence="7">
    <location>
        <begin position="20"/>
        <end position="38"/>
    </location>
</feature>
<gene>
    <name evidence="9" type="ORF">CCO03_05715</name>
</gene>
<comment type="subcellular location">
    <subcellularLocation>
        <location evidence="1">Cell membrane</location>
        <topology evidence="1">Multi-pass membrane protein</topology>
    </subcellularLocation>
</comment>
<name>A0A1Y0EKT7_9BURK</name>
<accession>A0A1Y0EKT7</accession>
<feature type="transmembrane region" description="Helical" evidence="7">
    <location>
        <begin position="108"/>
        <end position="129"/>
    </location>
</feature>
<dbReference type="GO" id="GO:0005886">
    <property type="term" value="C:plasma membrane"/>
    <property type="evidence" value="ECO:0007669"/>
    <property type="project" value="UniProtKB-SubCell"/>
</dbReference>
<dbReference type="AlphaFoldDB" id="A0A1Y0EKT7"/>
<keyword evidence="5 7" id="KW-1133">Transmembrane helix</keyword>
<keyword evidence="4 7" id="KW-0812">Transmembrane</keyword>
<comment type="similarity">
    <text evidence="2">Belongs to the UPF0126 family.</text>
</comment>